<dbReference type="GO" id="GO:0008033">
    <property type="term" value="P:tRNA processing"/>
    <property type="evidence" value="ECO:0007669"/>
    <property type="project" value="UniProtKB-KW"/>
</dbReference>
<gene>
    <name evidence="7" type="ORF">LCGC14_3126910</name>
</gene>
<dbReference type="AlphaFoldDB" id="A0A0F8WPK5"/>
<evidence type="ECO:0000256" key="2">
    <source>
        <dbReference type="ARBA" id="ARBA00022679"/>
    </source>
</evidence>
<dbReference type="Gene3D" id="1.10.20.140">
    <property type="match status" value="1"/>
</dbReference>
<keyword evidence="3" id="KW-0819">tRNA processing</keyword>
<comment type="caution">
    <text evidence="7">The sequence shown here is derived from an EMBL/GenBank/DDBJ whole genome shotgun (WGS) entry which is preliminary data.</text>
</comment>
<evidence type="ECO:0000256" key="5">
    <source>
        <dbReference type="ARBA" id="ARBA00022840"/>
    </source>
</evidence>
<evidence type="ECO:0000256" key="6">
    <source>
        <dbReference type="ARBA" id="ARBA00022842"/>
    </source>
</evidence>
<organism evidence="7">
    <name type="scientific">marine sediment metagenome</name>
    <dbReference type="NCBI Taxonomy" id="412755"/>
    <lineage>
        <taxon>unclassified sequences</taxon>
        <taxon>metagenomes</taxon>
        <taxon>ecological metagenomes</taxon>
    </lineage>
</organism>
<feature type="non-terminal residue" evidence="7">
    <location>
        <position position="160"/>
    </location>
</feature>
<keyword evidence="5" id="KW-0067">ATP-binding</keyword>
<protein>
    <submittedName>
        <fullName evidence="7">Uncharacterized protein</fullName>
    </submittedName>
</protein>
<name>A0A0F8WPK5_9ZZZZ</name>
<dbReference type="EMBL" id="LAZR01068114">
    <property type="protein sequence ID" value="KKK50250.1"/>
    <property type="molecule type" value="Genomic_DNA"/>
</dbReference>
<comment type="cofactor">
    <cofactor evidence="1">
        <name>Mg(2+)</name>
        <dbReference type="ChEBI" id="CHEBI:18420"/>
    </cofactor>
</comment>
<reference evidence="7" key="1">
    <citation type="journal article" date="2015" name="Nature">
        <title>Complex archaea that bridge the gap between prokaryotes and eukaryotes.</title>
        <authorList>
            <person name="Spang A."/>
            <person name="Saw J.H."/>
            <person name="Jorgensen S.L."/>
            <person name="Zaremba-Niedzwiedzka K."/>
            <person name="Martijn J."/>
            <person name="Lind A.E."/>
            <person name="van Eijk R."/>
            <person name="Schleper C."/>
            <person name="Guy L."/>
            <person name="Ettema T.J."/>
        </authorList>
    </citation>
    <scope>NUCLEOTIDE SEQUENCE</scope>
</reference>
<evidence type="ECO:0000256" key="4">
    <source>
        <dbReference type="ARBA" id="ARBA00022741"/>
    </source>
</evidence>
<proteinExistence type="predicted"/>
<evidence type="ECO:0000256" key="1">
    <source>
        <dbReference type="ARBA" id="ARBA00001946"/>
    </source>
</evidence>
<dbReference type="FunFam" id="1.10.20.140:FF:000001">
    <property type="entry name" value="tRNA dimethylallyltransferase"/>
    <property type="match status" value="1"/>
</dbReference>
<keyword evidence="4" id="KW-0547">Nucleotide-binding</keyword>
<accession>A0A0F8WPK5</accession>
<dbReference type="GO" id="GO:0005524">
    <property type="term" value="F:ATP binding"/>
    <property type="evidence" value="ECO:0007669"/>
    <property type="project" value="UniProtKB-KW"/>
</dbReference>
<dbReference type="Gene3D" id="3.40.50.300">
    <property type="entry name" value="P-loop containing nucleotide triphosphate hydrolases"/>
    <property type="match status" value="1"/>
</dbReference>
<keyword evidence="2" id="KW-0808">Transferase</keyword>
<dbReference type="Pfam" id="PF01715">
    <property type="entry name" value="IPPT"/>
    <property type="match status" value="1"/>
</dbReference>
<evidence type="ECO:0000313" key="7">
    <source>
        <dbReference type="EMBL" id="KKK50250.1"/>
    </source>
</evidence>
<keyword evidence="6" id="KW-0460">Magnesium</keyword>
<dbReference type="InterPro" id="IPR027417">
    <property type="entry name" value="P-loop_NTPase"/>
</dbReference>
<evidence type="ECO:0000256" key="3">
    <source>
        <dbReference type="ARBA" id="ARBA00022694"/>
    </source>
</evidence>
<dbReference type="GO" id="GO:0016740">
    <property type="term" value="F:transferase activity"/>
    <property type="evidence" value="ECO:0007669"/>
    <property type="project" value="UniProtKB-KW"/>
</dbReference>
<sequence>MRKKPPVPTKIVSGGQIGVDRAAGAPALAVGGTALYIKALSQGLFEGPGADADVRAALKERAQREGLAALHAELAKADPEAGERIHPNDEKRIVRALEVYELTGQSISELQQQWRTGPKRYDCVFIGLRRDREDASRRINARVKRMMELGLRDEVAALLA</sequence>